<comment type="similarity">
    <text evidence="1">Belongs to the IFRD family.</text>
</comment>
<proteinExistence type="inferred from homology"/>
<dbReference type="EMBL" id="CAUOFW020006203">
    <property type="protein sequence ID" value="CAK9173752.1"/>
    <property type="molecule type" value="Genomic_DNA"/>
</dbReference>
<dbReference type="PANTHER" id="PTHR12354">
    <property type="entry name" value="INTERFERON-RELATED DEVELOPMENTAL REGULATOR"/>
    <property type="match status" value="1"/>
</dbReference>
<evidence type="ECO:0000313" key="3">
    <source>
        <dbReference type="EMBL" id="CAK9173752.1"/>
    </source>
</evidence>
<dbReference type="SUPFAM" id="SSF48371">
    <property type="entry name" value="ARM repeat"/>
    <property type="match status" value="1"/>
</dbReference>
<dbReference type="InterPro" id="IPR039777">
    <property type="entry name" value="IFRD"/>
</dbReference>
<dbReference type="InterPro" id="IPR007701">
    <property type="entry name" value="Interferon-rel_develop_reg_N"/>
</dbReference>
<keyword evidence="4" id="KW-1185">Reference proteome</keyword>
<name>A0ABC8TW90_9AQUA</name>
<dbReference type="Pfam" id="PF05004">
    <property type="entry name" value="IFRD"/>
    <property type="match status" value="1"/>
</dbReference>
<evidence type="ECO:0000256" key="1">
    <source>
        <dbReference type="ARBA" id="ARBA00008828"/>
    </source>
</evidence>
<dbReference type="Proteomes" id="UP001642360">
    <property type="component" value="Unassembled WGS sequence"/>
</dbReference>
<dbReference type="PANTHER" id="PTHR12354:SF1">
    <property type="entry name" value="INTERFERON-RELATED DEVELOPMENTAL REGULATOR 1"/>
    <property type="match status" value="1"/>
</dbReference>
<protein>
    <recommendedName>
        <fullName evidence="2">Interferon-related developmental regulator N-terminal domain-containing protein</fullName>
    </recommendedName>
</protein>
<feature type="domain" description="Interferon-related developmental regulator N-terminal" evidence="2">
    <location>
        <begin position="3"/>
        <end position="148"/>
    </location>
</feature>
<organism evidence="3 4">
    <name type="scientific">Ilex paraguariensis</name>
    <name type="common">yerba mate</name>
    <dbReference type="NCBI Taxonomy" id="185542"/>
    <lineage>
        <taxon>Eukaryota</taxon>
        <taxon>Viridiplantae</taxon>
        <taxon>Streptophyta</taxon>
        <taxon>Embryophyta</taxon>
        <taxon>Tracheophyta</taxon>
        <taxon>Spermatophyta</taxon>
        <taxon>Magnoliopsida</taxon>
        <taxon>eudicotyledons</taxon>
        <taxon>Gunneridae</taxon>
        <taxon>Pentapetalae</taxon>
        <taxon>asterids</taxon>
        <taxon>campanulids</taxon>
        <taxon>Aquifoliales</taxon>
        <taxon>Aquifoliaceae</taxon>
        <taxon>Ilex</taxon>
    </lineage>
</organism>
<reference evidence="3 4" key="1">
    <citation type="submission" date="2024-02" db="EMBL/GenBank/DDBJ databases">
        <authorList>
            <person name="Vignale AGUSTIN F."/>
            <person name="Sosa J E."/>
            <person name="Modenutti C."/>
        </authorList>
    </citation>
    <scope>NUCLEOTIDE SEQUENCE [LARGE SCALE GENOMIC DNA]</scope>
</reference>
<gene>
    <name evidence="3" type="ORF">ILEXP_LOCUS43483</name>
</gene>
<evidence type="ECO:0000313" key="4">
    <source>
        <dbReference type="Proteomes" id="UP001642360"/>
    </source>
</evidence>
<comment type="caution">
    <text evidence="3">The sequence shown here is derived from an EMBL/GenBank/DDBJ whole genome shotgun (WGS) entry which is preliminary data.</text>
</comment>
<accession>A0ABC8TW90</accession>
<sequence>MEGFTINYQLQFAQKNFATLLYRCLNSFKKGSSKEIGLASHALGLLAVTIGCGANAHELYREAIHPLSKAFKSAPDTVIQSILECLAIVTFVGRSNVEETEKAVKIILGFIHSQSGFKGIARKHSAAVLTSAISAWSFLLTSIDGWNLSYNH</sequence>
<evidence type="ECO:0000259" key="2">
    <source>
        <dbReference type="Pfam" id="PF05004"/>
    </source>
</evidence>
<dbReference type="AlphaFoldDB" id="A0ABC8TW90"/>
<dbReference type="InterPro" id="IPR016024">
    <property type="entry name" value="ARM-type_fold"/>
</dbReference>